<evidence type="ECO:0000313" key="2">
    <source>
        <dbReference type="Proteomes" id="UP000018348"/>
    </source>
</evidence>
<evidence type="ECO:0000313" key="1">
    <source>
        <dbReference type="EMBL" id="CCQ50684.1"/>
    </source>
</evidence>
<name>T2ICU9_CROWT</name>
<sequence length="41" mass="4821">MWPVKLTGSPLNWGFWSVFDVSVLLNNRFQKTIRLKETTPI</sequence>
<dbReference type="AlphaFoldDB" id="T2ICU9"/>
<accession>T2ICU9</accession>
<dbReference type="Proteomes" id="UP000018348">
    <property type="component" value="Unassembled WGS sequence"/>
</dbReference>
<comment type="caution">
    <text evidence="1">The sequence shown here is derived from an EMBL/GenBank/DDBJ whole genome shotgun (WGS) entry which is preliminary data.</text>
</comment>
<protein>
    <submittedName>
        <fullName evidence="1">Uncharacterized protein</fullName>
    </submittedName>
</protein>
<dbReference type="EMBL" id="CAQK01000332">
    <property type="protein sequence ID" value="CCQ50684.1"/>
    <property type="molecule type" value="Genomic_DNA"/>
</dbReference>
<reference evidence="1 2" key="2">
    <citation type="submission" date="2013-09" db="EMBL/GenBank/DDBJ databases">
        <title>Whole genome comparison of six Crocosphaera watsonii strains with differing phenotypes.</title>
        <authorList>
            <person name="Bench S.R."/>
            <person name="Heller P."/>
            <person name="Frank I."/>
            <person name="Arciniega M."/>
            <person name="Shilova I.N."/>
            <person name="Zehr J.P."/>
        </authorList>
    </citation>
    <scope>NUCLEOTIDE SEQUENCE [LARGE SCALE GENOMIC DNA]</scope>
    <source>
        <strain evidence="1 2">WH 8502</strain>
    </source>
</reference>
<gene>
    <name evidence="1" type="ORF">CWATWH8502_3769</name>
</gene>
<organism evidence="1 2">
    <name type="scientific">Crocosphaera watsonii WH 8502</name>
    <dbReference type="NCBI Taxonomy" id="423474"/>
    <lineage>
        <taxon>Bacteria</taxon>
        <taxon>Bacillati</taxon>
        <taxon>Cyanobacteriota</taxon>
        <taxon>Cyanophyceae</taxon>
        <taxon>Oscillatoriophycideae</taxon>
        <taxon>Chroococcales</taxon>
        <taxon>Aphanothecaceae</taxon>
        <taxon>Crocosphaera</taxon>
    </lineage>
</organism>
<reference evidence="1 2" key="1">
    <citation type="submission" date="2013-01" db="EMBL/GenBank/DDBJ databases">
        <authorList>
            <person name="Bench S."/>
        </authorList>
    </citation>
    <scope>NUCLEOTIDE SEQUENCE [LARGE SCALE GENOMIC DNA]</scope>
    <source>
        <strain evidence="1 2">WH 8502</strain>
    </source>
</reference>
<proteinExistence type="predicted"/>